<evidence type="ECO:0000259" key="13">
    <source>
        <dbReference type="PROSITE" id="PS50215"/>
    </source>
</evidence>
<reference evidence="14" key="1">
    <citation type="journal article" date="2013" name="Genetics">
        <title>The draft genome and transcriptome of Panagrellus redivivus are shaped by the harsh demands of a free-living lifestyle.</title>
        <authorList>
            <person name="Srinivasan J."/>
            <person name="Dillman A.R."/>
            <person name="Macchietto M.G."/>
            <person name="Heikkinen L."/>
            <person name="Lakso M."/>
            <person name="Fracchia K.M."/>
            <person name="Antoshechkin I."/>
            <person name="Mortazavi A."/>
            <person name="Wong G."/>
            <person name="Sternberg P.W."/>
        </authorList>
    </citation>
    <scope>NUCLEOTIDE SEQUENCE [LARGE SCALE GENOMIC DNA]</scope>
    <source>
        <strain evidence="14">MT8872</strain>
    </source>
</reference>
<dbReference type="GO" id="GO:0005576">
    <property type="term" value="C:extracellular region"/>
    <property type="evidence" value="ECO:0007669"/>
    <property type="project" value="UniProtKB-SubCell"/>
</dbReference>
<evidence type="ECO:0000256" key="11">
    <source>
        <dbReference type="SAM" id="MobiDB-lite"/>
    </source>
</evidence>
<evidence type="ECO:0000256" key="10">
    <source>
        <dbReference type="PROSITE-ProRule" id="PRU00276"/>
    </source>
</evidence>
<feature type="binding site" evidence="10">
    <location>
        <position position="369"/>
    </location>
    <ligand>
        <name>Zn(2+)</name>
        <dbReference type="ChEBI" id="CHEBI:29105"/>
        <note>catalytic</note>
    </ligand>
</feature>
<dbReference type="SUPFAM" id="SSF55486">
    <property type="entry name" value="Metalloproteases ('zincins'), catalytic domain"/>
    <property type="match status" value="1"/>
</dbReference>
<keyword evidence="5" id="KW-0378">Hydrolase</keyword>
<feature type="region of interest" description="Disordered" evidence="11">
    <location>
        <begin position="1021"/>
        <end position="1078"/>
    </location>
</feature>
<dbReference type="PANTHER" id="PTHR13723:SF200">
    <property type="entry name" value="ADAM METALLOPEPTIDASE WITH THROMBOSPONDIN TYPE 1 MOTIF B, ISOFORM B"/>
    <property type="match status" value="1"/>
</dbReference>
<dbReference type="InterPro" id="IPR001590">
    <property type="entry name" value="Peptidase_M12B"/>
</dbReference>
<keyword evidence="2" id="KW-0964">Secreted</keyword>
<feature type="binding site" evidence="10">
    <location>
        <position position="373"/>
    </location>
    <ligand>
        <name>Zn(2+)</name>
        <dbReference type="ChEBI" id="CHEBI:29105"/>
        <note>catalytic</note>
    </ligand>
</feature>
<dbReference type="GO" id="GO:0031012">
    <property type="term" value="C:extracellular matrix"/>
    <property type="evidence" value="ECO:0007669"/>
    <property type="project" value="TreeGrafter"/>
</dbReference>
<feature type="compositionally biased region" description="Low complexity" evidence="11">
    <location>
        <begin position="1022"/>
        <end position="1055"/>
    </location>
</feature>
<evidence type="ECO:0000313" key="14">
    <source>
        <dbReference type="Proteomes" id="UP000492821"/>
    </source>
</evidence>
<evidence type="ECO:0000256" key="7">
    <source>
        <dbReference type="ARBA" id="ARBA00023049"/>
    </source>
</evidence>
<evidence type="ECO:0000256" key="4">
    <source>
        <dbReference type="ARBA" id="ARBA00022723"/>
    </source>
</evidence>
<dbReference type="PANTHER" id="PTHR13723">
    <property type="entry name" value="ADAMTS A DISINTEGRIN AND METALLOPROTEASE WITH THROMBOSPONDIN MOTIFS PROTEASE"/>
    <property type="match status" value="1"/>
</dbReference>
<keyword evidence="14" id="KW-1185">Reference proteome</keyword>
<dbReference type="InterPro" id="IPR000884">
    <property type="entry name" value="TSP1_rpt"/>
</dbReference>
<dbReference type="SUPFAM" id="SSF82895">
    <property type="entry name" value="TSP-1 type 1 repeat"/>
    <property type="match status" value="6"/>
</dbReference>
<organism evidence="14 15">
    <name type="scientific">Panagrellus redivivus</name>
    <name type="common">Microworm</name>
    <dbReference type="NCBI Taxonomy" id="6233"/>
    <lineage>
        <taxon>Eukaryota</taxon>
        <taxon>Metazoa</taxon>
        <taxon>Ecdysozoa</taxon>
        <taxon>Nematoda</taxon>
        <taxon>Chromadorea</taxon>
        <taxon>Rhabditida</taxon>
        <taxon>Tylenchina</taxon>
        <taxon>Panagrolaimomorpha</taxon>
        <taxon>Panagrolaimoidea</taxon>
        <taxon>Panagrolaimidae</taxon>
        <taxon>Panagrellus</taxon>
    </lineage>
</organism>
<dbReference type="Gene3D" id="3.40.390.10">
    <property type="entry name" value="Collagenase (Catalytic Domain)"/>
    <property type="match status" value="1"/>
</dbReference>
<dbReference type="InterPro" id="IPR041645">
    <property type="entry name" value="ADAMTS_CR_2"/>
</dbReference>
<proteinExistence type="predicted"/>
<feature type="binding site" evidence="10">
    <location>
        <position position="379"/>
    </location>
    <ligand>
        <name>Zn(2+)</name>
        <dbReference type="ChEBI" id="CHEBI:29105"/>
        <note>catalytic</note>
    </ligand>
</feature>
<keyword evidence="6 10" id="KW-0862">Zinc</keyword>
<dbReference type="WBParaSite" id="Pan_g12522.t2">
    <property type="protein sequence ID" value="Pan_g12522.t2"/>
    <property type="gene ID" value="Pan_g12522"/>
</dbReference>
<dbReference type="InterPro" id="IPR024079">
    <property type="entry name" value="MetalloPept_cat_dom_sf"/>
</dbReference>
<dbReference type="Gene3D" id="2.20.100.10">
    <property type="entry name" value="Thrombospondin type-1 (TSP1) repeat"/>
    <property type="match status" value="7"/>
</dbReference>
<evidence type="ECO:0000256" key="1">
    <source>
        <dbReference type="ARBA" id="ARBA00004613"/>
    </source>
</evidence>
<evidence type="ECO:0000313" key="15">
    <source>
        <dbReference type="WBParaSite" id="Pan_g12522.t2"/>
    </source>
</evidence>
<dbReference type="PROSITE" id="PS50092">
    <property type="entry name" value="TSP1"/>
    <property type="match status" value="6"/>
</dbReference>
<dbReference type="GO" id="GO:0006508">
    <property type="term" value="P:proteolysis"/>
    <property type="evidence" value="ECO:0007669"/>
    <property type="project" value="UniProtKB-KW"/>
</dbReference>
<keyword evidence="7" id="KW-0482">Metalloprotease</keyword>
<sequence length="1128" mass="122965">MNPPSRLLSTAVIVILLGLIQKSDAITRFFSPDDLKYTFGVDKFSEVPEHKIVYPRSFYGNNGRLEGIVVKIGDEELTLDFESVSNELMADHVTIVERDTADGGGSLQYISRDIDDCHYHHVSNDTIAAVSDCDSTLKGTIVRPDGIYVIHPIPEKHMGRAKRAADGTPAHIIYKRAAQVDDFCGLDSTVTSEELLEDEAGIHEDVFVIGNRLAREDELIVELAIFVDQLLWQHFSNKYGGAAWQKLQQYALTMLNNIQIMYRQPSAVPKLTFRIVRYEVFKSQPSALAANLHQSGHAQLYLDRFCKYQRSLGIRDWDHALLLTGYDIHRGYNSRSISGIARLDGMCDPWNTCTLAEGLDFTSAFIGTHELGHSVGMRHDEPYCESKFIMSSSLGPGKVTWSTCSLRDYHTFLTRLDQRNKNCLRTTYLQEKMSISGRVKPGQLYDANMQCQLMHGYGYQQVTPRQDHYDGICYMMWCGQSTFGRIITSHPALEGTFCGPSKWCQLGRCVPWTGETAPAAPAPAPTPIPRQQPPSVWAPATTQPPTTTQAPTTTAAPAPAPRYNPAQVDGQWSAWSALSCHLCTCSNIIGSVGVTITKRACNNPQPVNGGAECNGAEVRGHVCRKACTGQSLSVNQYISNTCAEHKRVKGDNELTGSGSQLNRYPQRACKVFCDVQTGSGGQRNYRFYGDNLPDGTSCGWDRYCLNGECVNLSCEGTSLITRDLSCPTERCPLTAAAAPPTTVFEVQGQWGTWSLWSSCTVTCGTGGVQQRSRACNIANRCAGAATERVACNQQACPAPKTAEPAWTDWTSWNQCSVSCGRGSQARYRRCATPQNTIAYSCNGQTMDIRNCEELPCGGAAPVGGSWATWGQWSTCSQSCGPGMQTRQRFCTKEPCDGSGMQRMACNQQECVSWGQWGAWSQCSRLCGKGLKSRSRACPIFNACSGSSVEQAFCNENPCVGAEAVGNWSGWSAWGQCSVSCGAGVKRRTRHCQGGSCPGSYRESVSCNDGPCASTNANWGGETTTSTVSTSSATTSSSPSTTNSAATTTASPGGSSQPSEAIVSDSAGQRWRLSSGSRDDITSASGWGYWSTCTETCGNGLRKRVRKCYGSGNCVGTEYEREQCYIRRC</sequence>
<comment type="caution">
    <text evidence="10">Lacks conserved residue(s) required for the propagation of feature annotation.</text>
</comment>
<dbReference type="Pfam" id="PF00090">
    <property type="entry name" value="TSP_1"/>
    <property type="match status" value="6"/>
</dbReference>
<keyword evidence="8" id="KW-1015">Disulfide bond</keyword>
<evidence type="ECO:0000256" key="8">
    <source>
        <dbReference type="ARBA" id="ARBA00023157"/>
    </source>
</evidence>
<evidence type="ECO:0000256" key="12">
    <source>
        <dbReference type="SAM" id="SignalP"/>
    </source>
</evidence>
<feature type="chain" id="PRO_5028813487" evidence="12">
    <location>
        <begin position="26"/>
        <end position="1128"/>
    </location>
</feature>
<dbReference type="Pfam" id="PF25379">
    <property type="entry name" value="Adt-1"/>
    <property type="match status" value="1"/>
</dbReference>
<evidence type="ECO:0000256" key="5">
    <source>
        <dbReference type="ARBA" id="ARBA00022801"/>
    </source>
</evidence>
<keyword evidence="3" id="KW-0645">Protease</keyword>
<dbReference type="InterPro" id="IPR057401">
    <property type="entry name" value="Adt-1/2-like_dom"/>
</dbReference>
<dbReference type="AlphaFoldDB" id="A0A7E4UTD6"/>
<feature type="domain" description="Peptidase M12B" evidence="13">
    <location>
        <begin position="219"/>
        <end position="415"/>
    </location>
</feature>
<evidence type="ECO:0000256" key="9">
    <source>
        <dbReference type="ARBA" id="ARBA00023180"/>
    </source>
</evidence>
<feature type="compositionally biased region" description="Low complexity" evidence="11">
    <location>
        <begin position="538"/>
        <end position="557"/>
    </location>
</feature>
<feature type="region of interest" description="Disordered" evidence="11">
    <location>
        <begin position="518"/>
        <end position="564"/>
    </location>
</feature>
<reference evidence="15" key="2">
    <citation type="submission" date="2020-10" db="UniProtKB">
        <authorList>
            <consortium name="WormBaseParasite"/>
        </authorList>
    </citation>
    <scope>IDENTIFICATION</scope>
</reference>
<dbReference type="GO" id="GO:0004222">
    <property type="term" value="F:metalloendopeptidase activity"/>
    <property type="evidence" value="ECO:0007669"/>
    <property type="project" value="InterPro"/>
</dbReference>
<comment type="subcellular location">
    <subcellularLocation>
        <location evidence="1">Secreted</location>
    </subcellularLocation>
</comment>
<dbReference type="InterPro" id="IPR036383">
    <property type="entry name" value="TSP1_rpt_sf"/>
</dbReference>
<evidence type="ECO:0000256" key="2">
    <source>
        <dbReference type="ARBA" id="ARBA00022525"/>
    </source>
</evidence>
<feature type="signal peptide" evidence="12">
    <location>
        <begin position="1"/>
        <end position="25"/>
    </location>
</feature>
<keyword evidence="9" id="KW-0325">Glycoprotein</keyword>
<dbReference type="Gene3D" id="3.40.1620.60">
    <property type="match status" value="1"/>
</dbReference>
<evidence type="ECO:0000256" key="3">
    <source>
        <dbReference type="ARBA" id="ARBA00022670"/>
    </source>
</evidence>
<dbReference type="Pfam" id="PF01421">
    <property type="entry name" value="Reprolysin"/>
    <property type="match status" value="1"/>
</dbReference>
<dbReference type="Pfam" id="PF17771">
    <property type="entry name" value="ADAMTS_CR_2"/>
    <property type="match status" value="1"/>
</dbReference>
<accession>A0A7E4UTD6</accession>
<feature type="compositionally biased region" description="Pro residues" evidence="11">
    <location>
        <begin position="520"/>
        <end position="532"/>
    </location>
</feature>
<dbReference type="GO" id="GO:0046872">
    <property type="term" value="F:metal ion binding"/>
    <property type="evidence" value="ECO:0007669"/>
    <property type="project" value="UniProtKB-KW"/>
</dbReference>
<dbReference type="SMART" id="SM00209">
    <property type="entry name" value="TSP1"/>
    <property type="match status" value="6"/>
</dbReference>
<dbReference type="GO" id="GO:0030198">
    <property type="term" value="P:extracellular matrix organization"/>
    <property type="evidence" value="ECO:0007669"/>
    <property type="project" value="TreeGrafter"/>
</dbReference>
<evidence type="ECO:0000256" key="6">
    <source>
        <dbReference type="ARBA" id="ARBA00022833"/>
    </source>
</evidence>
<feature type="active site" evidence="10">
    <location>
        <position position="370"/>
    </location>
</feature>
<protein>
    <submittedName>
        <fullName evidence="15">Peptidase M12B domain-containing protein</fullName>
    </submittedName>
</protein>
<dbReference type="PROSITE" id="PS50215">
    <property type="entry name" value="ADAM_MEPRO"/>
    <property type="match status" value="1"/>
</dbReference>
<dbReference type="InterPro" id="IPR050439">
    <property type="entry name" value="ADAMTS_ADAMTS-like"/>
</dbReference>
<keyword evidence="12" id="KW-0732">Signal</keyword>
<name>A0A7E4UTD6_PANRE</name>
<keyword evidence="4 10" id="KW-0479">Metal-binding</keyword>
<dbReference type="Proteomes" id="UP000492821">
    <property type="component" value="Unassembled WGS sequence"/>
</dbReference>